<reference evidence="2 3" key="1">
    <citation type="journal article" date="2011" name="Stand. Genomic Sci.">
        <title>Complete genome sequence of the thermophilic, hydrogen-oxidizing Bacillus tusciae type strain (T2) and reclassification in the new genus, Kyrpidia gen. nov. as Kyrpidia tusciae comb. nov. and emendation of the family Alicyclobacillaceae da Costa and Rainey, 2010.</title>
        <authorList>
            <person name="Klenk H.P."/>
            <person name="Lapidus A."/>
            <person name="Chertkov O."/>
            <person name="Copeland A."/>
            <person name="Del Rio T.G."/>
            <person name="Nolan M."/>
            <person name="Lucas S."/>
            <person name="Chen F."/>
            <person name="Tice H."/>
            <person name="Cheng J.F."/>
            <person name="Han C."/>
            <person name="Bruce D."/>
            <person name="Goodwin L."/>
            <person name="Pitluck S."/>
            <person name="Pati A."/>
            <person name="Ivanova N."/>
            <person name="Mavromatis K."/>
            <person name="Daum C."/>
            <person name="Chen A."/>
            <person name="Palaniappan K."/>
            <person name="Chang Y.J."/>
            <person name="Land M."/>
            <person name="Hauser L."/>
            <person name="Jeffries C.D."/>
            <person name="Detter J.C."/>
            <person name="Rohde M."/>
            <person name="Abt B."/>
            <person name="Pukall R."/>
            <person name="Goker M."/>
            <person name="Bristow J."/>
            <person name="Markowitz V."/>
            <person name="Hugenholtz P."/>
            <person name="Eisen J.A."/>
        </authorList>
    </citation>
    <scope>NUCLEOTIDE SEQUENCE [LARGE SCALE GENOMIC DNA]</scope>
    <source>
        <strain evidence="2 3">DSM 2912</strain>
    </source>
</reference>
<dbReference type="eggNOG" id="ENOG503365M">
    <property type="taxonomic scope" value="Bacteria"/>
</dbReference>
<proteinExistence type="predicted"/>
<keyword evidence="3" id="KW-1185">Reference proteome</keyword>
<dbReference type="InterPro" id="IPR036582">
    <property type="entry name" value="Mao_N_sf"/>
</dbReference>
<organism evidence="2 3">
    <name type="scientific">Kyrpidia tusciae (strain DSM 2912 / NBRC 15312 / T2)</name>
    <name type="common">Bacillus tusciae</name>
    <dbReference type="NCBI Taxonomy" id="562970"/>
    <lineage>
        <taxon>Bacteria</taxon>
        <taxon>Bacillati</taxon>
        <taxon>Bacillota</taxon>
        <taxon>Bacilli</taxon>
        <taxon>Bacillales</taxon>
        <taxon>Alicyclobacillaceae</taxon>
        <taxon>Kyrpidia</taxon>
    </lineage>
</organism>
<dbReference type="InterPro" id="IPR012854">
    <property type="entry name" value="Cu_amine_oxidase-like_N"/>
</dbReference>
<accession>D5WQ40</accession>
<feature type="domain" description="Copper amine oxidase-like N-terminal" evidence="1">
    <location>
        <begin position="32"/>
        <end position="79"/>
    </location>
</feature>
<dbReference type="OrthoDB" id="1803673at2"/>
<dbReference type="Proteomes" id="UP000002368">
    <property type="component" value="Chromosome"/>
</dbReference>
<dbReference type="EMBL" id="CP002017">
    <property type="protein sequence ID" value="ADG06449.1"/>
    <property type="molecule type" value="Genomic_DNA"/>
</dbReference>
<protein>
    <submittedName>
        <fullName evidence="2">Copper amine oxidase domain protein</fullName>
    </submittedName>
</protein>
<sequence length="210" mass="22372">MNRRIAVLGGVALVGLGLAAGGALASPGIQLVVNQRPVSPSVAPQMVDGKVVAPVRDVAEALGATVSWNDGTQTVQVDLPQTDALNRRIALLEQAVAPTTPQEAVQTWTKGVQGRNGALQYAVLSPALREQRKADFEGVGWVTGTSSPWVNEVRIGSGTQNSDGSWTFPVQFDWRTLADIGPPADWSKIPSFPVTVQEIDQHWYISDAPK</sequence>
<evidence type="ECO:0000313" key="2">
    <source>
        <dbReference type="EMBL" id="ADG06449.1"/>
    </source>
</evidence>
<dbReference type="HOGENOM" id="CLU_106200_0_0_9"/>
<dbReference type="AlphaFoldDB" id="D5WQ40"/>
<dbReference type="SUPFAM" id="SSF55383">
    <property type="entry name" value="Copper amine oxidase, domain N"/>
    <property type="match status" value="1"/>
</dbReference>
<dbReference type="Gene3D" id="3.30.457.10">
    <property type="entry name" value="Copper amine oxidase-like, N-terminal domain"/>
    <property type="match status" value="1"/>
</dbReference>
<gene>
    <name evidence="2" type="ordered locus">Btus_1749</name>
</gene>
<evidence type="ECO:0000259" key="1">
    <source>
        <dbReference type="Pfam" id="PF07833"/>
    </source>
</evidence>
<dbReference type="STRING" id="562970.Btus_1749"/>
<dbReference type="Pfam" id="PF07833">
    <property type="entry name" value="Cu_amine_oxidN1"/>
    <property type="match status" value="1"/>
</dbReference>
<dbReference type="RefSeq" id="WP_013075735.1">
    <property type="nucleotide sequence ID" value="NC_014098.1"/>
</dbReference>
<evidence type="ECO:0000313" key="3">
    <source>
        <dbReference type="Proteomes" id="UP000002368"/>
    </source>
</evidence>
<dbReference type="KEGG" id="bts:Btus_1749"/>
<name>D5WQ40_KYRT2</name>